<protein>
    <submittedName>
        <fullName evidence="1">Uncharacterized protein</fullName>
    </submittedName>
</protein>
<evidence type="ECO:0000313" key="1">
    <source>
        <dbReference type="EMBL" id="KAK0749763.1"/>
    </source>
</evidence>
<dbReference type="EMBL" id="JAUKUD010000003">
    <property type="protein sequence ID" value="KAK0749763.1"/>
    <property type="molecule type" value="Genomic_DNA"/>
</dbReference>
<sequence length="240" mass="24902">MRVLGPADENLGSPVLVLGVPFNSVLLAGVERGGVLGERLDRGGSRLVRQGCCAGELRVGESLSQADDLVVEDVIVRAEAVAIDVERSVGLVERLAGVEDLADGAVHDAEELSCGRGSGSGVIIHQDCLHQGLEVAFGLVLDLGLLEEPCGRGRHHCGVDTGLIAVLTRGNLDRGEERGSLPVACLLSVEVAVGGARGFAIVASRREGLFAGGLLRQSGNGESRACALSRRGVEDRESRA</sequence>
<accession>A0AA40F206</accession>
<organism evidence="1 2">
    <name type="scientific">Schizothecium vesticola</name>
    <dbReference type="NCBI Taxonomy" id="314040"/>
    <lineage>
        <taxon>Eukaryota</taxon>
        <taxon>Fungi</taxon>
        <taxon>Dikarya</taxon>
        <taxon>Ascomycota</taxon>
        <taxon>Pezizomycotina</taxon>
        <taxon>Sordariomycetes</taxon>
        <taxon>Sordariomycetidae</taxon>
        <taxon>Sordariales</taxon>
        <taxon>Schizotheciaceae</taxon>
        <taxon>Schizothecium</taxon>
    </lineage>
</organism>
<dbReference type="Proteomes" id="UP001172155">
    <property type="component" value="Unassembled WGS sequence"/>
</dbReference>
<reference evidence="1" key="1">
    <citation type="submission" date="2023-06" db="EMBL/GenBank/DDBJ databases">
        <title>Genome-scale phylogeny and comparative genomics of the fungal order Sordariales.</title>
        <authorList>
            <consortium name="Lawrence Berkeley National Laboratory"/>
            <person name="Hensen N."/>
            <person name="Bonometti L."/>
            <person name="Westerberg I."/>
            <person name="Brannstrom I.O."/>
            <person name="Guillou S."/>
            <person name="Cros-Aarteil S."/>
            <person name="Calhoun S."/>
            <person name="Haridas S."/>
            <person name="Kuo A."/>
            <person name="Mondo S."/>
            <person name="Pangilinan J."/>
            <person name="Riley R."/>
            <person name="LaButti K."/>
            <person name="Andreopoulos B."/>
            <person name="Lipzen A."/>
            <person name="Chen C."/>
            <person name="Yanf M."/>
            <person name="Daum C."/>
            <person name="Ng V."/>
            <person name="Clum A."/>
            <person name="Steindorff A."/>
            <person name="Ohm R."/>
            <person name="Martin F."/>
            <person name="Silar P."/>
            <person name="Natvig D."/>
            <person name="Lalanne C."/>
            <person name="Gautier V."/>
            <person name="Ament-velasquez S.L."/>
            <person name="Kruys A."/>
            <person name="Hutchinson M.I."/>
            <person name="Powell A.J."/>
            <person name="Barry K."/>
            <person name="Miller A.N."/>
            <person name="Grigoriev I.V."/>
            <person name="Debuchy R."/>
            <person name="Gladieux P."/>
            <person name="Thoren M.H."/>
            <person name="Johannesson H."/>
        </authorList>
    </citation>
    <scope>NUCLEOTIDE SEQUENCE</scope>
    <source>
        <strain evidence="1">SMH3187-1</strain>
    </source>
</reference>
<keyword evidence="2" id="KW-1185">Reference proteome</keyword>
<name>A0AA40F206_9PEZI</name>
<proteinExistence type="predicted"/>
<comment type="caution">
    <text evidence="1">The sequence shown here is derived from an EMBL/GenBank/DDBJ whole genome shotgun (WGS) entry which is preliminary data.</text>
</comment>
<gene>
    <name evidence="1" type="ORF">B0T18DRAFT_115048</name>
</gene>
<dbReference type="AlphaFoldDB" id="A0AA40F206"/>
<evidence type="ECO:0000313" key="2">
    <source>
        <dbReference type="Proteomes" id="UP001172155"/>
    </source>
</evidence>